<organism evidence="2 3">
    <name type="scientific">Leucobacter chromiisoli</name>
    <dbReference type="NCBI Taxonomy" id="2796471"/>
    <lineage>
        <taxon>Bacteria</taxon>
        <taxon>Bacillati</taxon>
        <taxon>Actinomycetota</taxon>
        <taxon>Actinomycetes</taxon>
        <taxon>Micrococcales</taxon>
        <taxon>Microbacteriaceae</taxon>
        <taxon>Leucobacter</taxon>
    </lineage>
</organism>
<reference evidence="2" key="1">
    <citation type="submission" date="2020-12" db="EMBL/GenBank/DDBJ databases">
        <title>Leucobacter sp. CAS1, isolated from Chromium sludge.</title>
        <authorList>
            <person name="Xu Z."/>
        </authorList>
    </citation>
    <scope>NUCLEOTIDE SEQUENCE</scope>
    <source>
        <strain evidence="2">CSA1</strain>
    </source>
</reference>
<keyword evidence="3" id="KW-1185">Reference proteome</keyword>
<proteinExistence type="predicted"/>
<name>A0A934Q8Z3_9MICO</name>
<dbReference type="Proteomes" id="UP000608530">
    <property type="component" value="Unassembled WGS sequence"/>
</dbReference>
<dbReference type="EMBL" id="JAEHOH010000015">
    <property type="protein sequence ID" value="MBK0419683.1"/>
    <property type="molecule type" value="Genomic_DNA"/>
</dbReference>
<evidence type="ECO:0008006" key="4">
    <source>
        <dbReference type="Google" id="ProtNLM"/>
    </source>
</evidence>
<feature type="chain" id="PRO_5037796375" description="YceI family protein" evidence="1">
    <location>
        <begin position="33"/>
        <end position="201"/>
    </location>
</feature>
<protein>
    <recommendedName>
        <fullName evidence="4">YceI family protein</fullName>
    </recommendedName>
</protein>
<accession>A0A934Q8Z3</accession>
<sequence>MAVVRVRRSMRAIAIGVTVATAPLCIVSCASASTEGEAQGAELRAAAGSDVLAMPAETVYEVTSVTLTDPTAAQLGDVDLSQLQSDGSLVLNDGIITEASLSFTLANSPAVSFVLTEPLVLRKNEGFDQAINATGTLVVDGVERPGTPVELVPRFEDDGRAEFDVEFDLPESVLPQPDDGIAFSTPSQAEVISARVELAAR</sequence>
<feature type="signal peptide" evidence="1">
    <location>
        <begin position="1"/>
        <end position="32"/>
    </location>
</feature>
<evidence type="ECO:0000256" key="1">
    <source>
        <dbReference type="SAM" id="SignalP"/>
    </source>
</evidence>
<gene>
    <name evidence="2" type="ORF">JD276_11625</name>
</gene>
<evidence type="ECO:0000313" key="2">
    <source>
        <dbReference type="EMBL" id="MBK0419683.1"/>
    </source>
</evidence>
<dbReference type="AlphaFoldDB" id="A0A934Q8Z3"/>
<keyword evidence="1" id="KW-0732">Signal</keyword>
<comment type="caution">
    <text evidence="2">The sequence shown here is derived from an EMBL/GenBank/DDBJ whole genome shotgun (WGS) entry which is preliminary data.</text>
</comment>
<evidence type="ECO:0000313" key="3">
    <source>
        <dbReference type="Proteomes" id="UP000608530"/>
    </source>
</evidence>
<dbReference type="RefSeq" id="WP_200115822.1">
    <property type="nucleotide sequence ID" value="NZ_JAEHOH010000015.1"/>
</dbReference>